<proteinExistence type="predicted"/>
<protein>
    <submittedName>
        <fullName evidence="2">DUF4864 domain-containing protein</fullName>
    </submittedName>
</protein>
<dbReference type="Proteomes" id="UP001553161">
    <property type="component" value="Unassembled WGS sequence"/>
</dbReference>
<keyword evidence="1" id="KW-0732">Signal</keyword>
<reference evidence="2 3" key="1">
    <citation type="submission" date="2024-07" db="EMBL/GenBank/DDBJ databases">
        <authorList>
            <person name="Kang M."/>
        </authorList>
    </citation>
    <scope>NUCLEOTIDE SEQUENCE [LARGE SCALE GENOMIC DNA]</scope>
    <source>
        <strain evidence="2 3">DFM31</strain>
    </source>
</reference>
<dbReference type="InterPro" id="IPR032347">
    <property type="entry name" value="DUF4864"/>
</dbReference>
<feature type="chain" id="PRO_5045964797" evidence="1">
    <location>
        <begin position="18"/>
        <end position="130"/>
    </location>
</feature>
<keyword evidence="3" id="KW-1185">Reference proteome</keyword>
<dbReference type="RefSeq" id="WP_366191849.1">
    <property type="nucleotide sequence ID" value="NZ_JBFBVU010000003.1"/>
</dbReference>
<dbReference type="Pfam" id="PF16156">
    <property type="entry name" value="DUF4864"/>
    <property type="match status" value="1"/>
</dbReference>
<name>A0ABV3L3B9_9RHOB</name>
<gene>
    <name evidence="2" type="ORF">AB0T83_04490</name>
</gene>
<organism evidence="2 3">
    <name type="scientific">Meridianimarinicoccus marinus</name>
    <dbReference type="NCBI Taxonomy" id="3231483"/>
    <lineage>
        <taxon>Bacteria</taxon>
        <taxon>Pseudomonadati</taxon>
        <taxon>Pseudomonadota</taxon>
        <taxon>Alphaproteobacteria</taxon>
        <taxon>Rhodobacterales</taxon>
        <taxon>Paracoccaceae</taxon>
        <taxon>Meridianimarinicoccus</taxon>
    </lineage>
</organism>
<evidence type="ECO:0000313" key="2">
    <source>
        <dbReference type="EMBL" id="MEV8466042.1"/>
    </source>
</evidence>
<accession>A0ABV3L3B9</accession>
<comment type="caution">
    <text evidence="2">The sequence shown here is derived from an EMBL/GenBank/DDBJ whole genome shotgun (WGS) entry which is preliminary data.</text>
</comment>
<evidence type="ECO:0000313" key="3">
    <source>
        <dbReference type="Proteomes" id="UP001553161"/>
    </source>
</evidence>
<feature type="signal peptide" evidence="1">
    <location>
        <begin position="1"/>
        <end position="17"/>
    </location>
</feature>
<dbReference type="EMBL" id="JBFBVU010000003">
    <property type="protein sequence ID" value="MEV8466042.1"/>
    <property type="molecule type" value="Genomic_DNA"/>
</dbReference>
<sequence length="130" mass="14344">MRTASLLALLTATPVMAQPAQDIETVIGDQIAAFQAEDMARAFTHAAPAIKRMFGNPESFGQMVRDGYPMVWRPADVTFLDRTEIGPEAIQRVMIRDGGGQLHFLAYRMIRLQGAWRINGVQILTEGVGL</sequence>
<evidence type="ECO:0000256" key="1">
    <source>
        <dbReference type="SAM" id="SignalP"/>
    </source>
</evidence>